<keyword evidence="3" id="KW-1185">Reference proteome</keyword>
<organism evidence="3 4">
    <name type="scientific">Trichobilharzia regenti</name>
    <name type="common">Nasal bird schistosome</name>
    <dbReference type="NCBI Taxonomy" id="157069"/>
    <lineage>
        <taxon>Eukaryota</taxon>
        <taxon>Metazoa</taxon>
        <taxon>Spiralia</taxon>
        <taxon>Lophotrochozoa</taxon>
        <taxon>Platyhelminthes</taxon>
        <taxon>Trematoda</taxon>
        <taxon>Digenea</taxon>
        <taxon>Strigeidida</taxon>
        <taxon>Schistosomatoidea</taxon>
        <taxon>Schistosomatidae</taxon>
        <taxon>Trichobilharzia</taxon>
    </lineage>
</organism>
<evidence type="ECO:0000256" key="1">
    <source>
        <dbReference type="SAM" id="Phobius"/>
    </source>
</evidence>
<proteinExistence type="predicted"/>
<accession>A0AA85JET1</accession>
<dbReference type="Gene3D" id="2.40.160.110">
    <property type="match status" value="1"/>
</dbReference>
<dbReference type="Proteomes" id="UP000050795">
    <property type="component" value="Unassembled WGS sequence"/>
</dbReference>
<feature type="chain" id="PRO_5041699299" evidence="2">
    <location>
        <begin position="20"/>
        <end position="230"/>
    </location>
</feature>
<evidence type="ECO:0000256" key="2">
    <source>
        <dbReference type="SAM" id="SignalP"/>
    </source>
</evidence>
<reference evidence="3" key="1">
    <citation type="submission" date="2022-06" db="EMBL/GenBank/DDBJ databases">
        <authorList>
            <person name="Berger JAMES D."/>
            <person name="Berger JAMES D."/>
        </authorList>
    </citation>
    <scope>NUCLEOTIDE SEQUENCE [LARGE SCALE GENOMIC DNA]</scope>
</reference>
<feature type="transmembrane region" description="Helical" evidence="1">
    <location>
        <begin position="196"/>
        <end position="218"/>
    </location>
</feature>
<reference evidence="4" key="2">
    <citation type="submission" date="2023-11" db="UniProtKB">
        <authorList>
            <consortium name="WormBaseParasite"/>
        </authorList>
    </citation>
    <scope>IDENTIFICATION</scope>
</reference>
<dbReference type="AlphaFoldDB" id="A0AA85JET1"/>
<dbReference type="WBParaSite" id="TREG1_20430.1">
    <property type="protein sequence ID" value="TREG1_20430.1"/>
    <property type="gene ID" value="TREG1_20430"/>
</dbReference>
<evidence type="ECO:0000313" key="4">
    <source>
        <dbReference type="WBParaSite" id="TREG1_20430.1"/>
    </source>
</evidence>
<feature type="signal peptide" evidence="2">
    <location>
        <begin position="1"/>
        <end position="19"/>
    </location>
</feature>
<protein>
    <submittedName>
        <fullName evidence="4">Uncharacterized protein</fullName>
    </submittedName>
</protein>
<keyword evidence="1" id="KW-0472">Membrane</keyword>
<keyword evidence="2" id="KW-0732">Signal</keyword>
<name>A0AA85JET1_TRIRE</name>
<keyword evidence="1" id="KW-0812">Transmembrane</keyword>
<sequence length="230" mass="25735">MAWPGFLSFLFSLLNSLLFQNDPFLGQTGEPLTVIRTTPAPNLTQGVLVDWSRPPGTILTDCIAIRSQIIVNLTDEKNNINESTTVNAIPQDLIFLNSSYNGRYTLDSVKLTFTLNNSATENEVATDTTVFSVPVGAYFTCDDEIHKELSGENGQDVKVDIYFNNSSMEAFKLHNRAEFESHAVDCPGSKPWRYKVVLVVCTTLLATCIFVFVTYLIIRRGKQTTYEPMK</sequence>
<keyword evidence="1" id="KW-1133">Transmembrane helix</keyword>
<evidence type="ECO:0000313" key="3">
    <source>
        <dbReference type="Proteomes" id="UP000050795"/>
    </source>
</evidence>